<keyword evidence="3" id="KW-1185">Reference proteome</keyword>
<proteinExistence type="predicted"/>
<accession>A0A5A7QMM5</accession>
<evidence type="ECO:0000256" key="1">
    <source>
        <dbReference type="SAM" id="MobiDB-lite"/>
    </source>
</evidence>
<evidence type="ECO:0000313" key="2">
    <source>
        <dbReference type="EMBL" id="GER46158.1"/>
    </source>
</evidence>
<name>A0A5A7QMM5_STRAF</name>
<dbReference type="Proteomes" id="UP000325081">
    <property type="component" value="Unassembled WGS sequence"/>
</dbReference>
<evidence type="ECO:0000313" key="3">
    <source>
        <dbReference type="Proteomes" id="UP000325081"/>
    </source>
</evidence>
<protein>
    <submittedName>
        <fullName evidence="2">Insulinase (Peptidase family M16) protein</fullName>
    </submittedName>
</protein>
<reference evidence="3" key="1">
    <citation type="journal article" date="2019" name="Curr. Biol.">
        <title>Genome Sequence of Striga asiatica Provides Insight into the Evolution of Plant Parasitism.</title>
        <authorList>
            <person name="Yoshida S."/>
            <person name="Kim S."/>
            <person name="Wafula E.K."/>
            <person name="Tanskanen J."/>
            <person name="Kim Y.M."/>
            <person name="Honaas L."/>
            <person name="Yang Z."/>
            <person name="Spallek T."/>
            <person name="Conn C.E."/>
            <person name="Ichihashi Y."/>
            <person name="Cheong K."/>
            <person name="Cui S."/>
            <person name="Der J.P."/>
            <person name="Gundlach H."/>
            <person name="Jiao Y."/>
            <person name="Hori C."/>
            <person name="Ishida J.K."/>
            <person name="Kasahara H."/>
            <person name="Kiba T."/>
            <person name="Kim M.S."/>
            <person name="Koo N."/>
            <person name="Laohavisit A."/>
            <person name="Lee Y.H."/>
            <person name="Lumba S."/>
            <person name="McCourt P."/>
            <person name="Mortimer J.C."/>
            <person name="Mutuku J.M."/>
            <person name="Nomura T."/>
            <person name="Sasaki-Sekimoto Y."/>
            <person name="Seto Y."/>
            <person name="Wang Y."/>
            <person name="Wakatake T."/>
            <person name="Sakakibara H."/>
            <person name="Demura T."/>
            <person name="Yamaguchi S."/>
            <person name="Yoneyama K."/>
            <person name="Manabe R.I."/>
            <person name="Nelson D.C."/>
            <person name="Schulman A.H."/>
            <person name="Timko M.P."/>
            <person name="dePamphilis C.W."/>
            <person name="Choi D."/>
            <person name="Shirasu K."/>
        </authorList>
    </citation>
    <scope>NUCLEOTIDE SEQUENCE [LARGE SCALE GENOMIC DNA]</scope>
    <source>
        <strain evidence="3">cv. UVA1</strain>
    </source>
</reference>
<comment type="caution">
    <text evidence="2">The sequence shown here is derived from an EMBL/GenBank/DDBJ whole genome shotgun (WGS) entry which is preliminary data.</text>
</comment>
<dbReference type="EMBL" id="BKCP01007405">
    <property type="protein sequence ID" value="GER46158.1"/>
    <property type="molecule type" value="Genomic_DNA"/>
</dbReference>
<feature type="region of interest" description="Disordered" evidence="1">
    <location>
        <begin position="108"/>
        <end position="138"/>
    </location>
</feature>
<sequence>MAFLAWPTLQGQGNSIALERRNPPSHSIFLLLPPITTNHNKVNQLPETSILAIPFNESSQKERNTSWRWDIAKRQVIGFWFWDTQVRLLLGKGHSQENELSSESKYSLDSLLNGRSNSPKQRGNKQRRTEQETDDAHMEMKGKLYRHFKCVSAYVKH</sequence>
<feature type="compositionally biased region" description="Basic and acidic residues" evidence="1">
    <location>
        <begin position="127"/>
        <end position="138"/>
    </location>
</feature>
<organism evidence="2 3">
    <name type="scientific">Striga asiatica</name>
    <name type="common">Asiatic witchweed</name>
    <name type="synonym">Buchnera asiatica</name>
    <dbReference type="NCBI Taxonomy" id="4170"/>
    <lineage>
        <taxon>Eukaryota</taxon>
        <taxon>Viridiplantae</taxon>
        <taxon>Streptophyta</taxon>
        <taxon>Embryophyta</taxon>
        <taxon>Tracheophyta</taxon>
        <taxon>Spermatophyta</taxon>
        <taxon>Magnoliopsida</taxon>
        <taxon>eudicotyledons</taxon>
        <taxon>Gunneridae</taxon>
        <taxon>Pentapetalae</taxon>
        <taxon>asterids</taxon>
        <taxon>lamiids</taxon>
        <taxon>Lamiales</taxon>
        <taxon>Orobanchaceae</taxon>
        <taxon>Buchnereae</taxon>
        <taxon>Striga</taxon>
    </lineage>
</organism>
<dbReference type="AlphaFoldDB" id="A0A5A7QMM5"/>
<gene>
    <name evidence="2" type="ORF">STAS_23191</name>
</gene>